<dbReference type="EMBL" id="AP018316">
    <property type="protein sequence ID" value="BAZ84978.1"/>
    <property type="molecule type" value="Genomic_DNA"/>
</dbReference>
<evidence type="ECO:0000313" key="2">
    <source>
        <dbReference type="Proteomes" id="UP000218702"/>
    </source>
</evidence>
<dbReference type="SUPFAM" id="SSF50630">
    <property type="entry name" value="Acid proteases"/>
    <property type="match status" value="1"/>
</dbReference>
<name>A0A1Z4V0E6_9CYAN</name>
<keyword evidence="2" id="KW-1185">Reference proteome</keyword>
<gene>
    <name evidence="1" type="ORF">NIES806_11780</name>
</gene>
<sequence>MPSTVEFPFSDDEALPTIPVILSYADSSVCVNALLDTGSTVNLLPYDIGLQLGAIWDKQTVRLPLAGNLARVEARGLFVQVQIGNLEPVRLAFAWVEASHVPLILGQTNFFREFDVCFERSQCTIKIIRRDQRSH</sequence>
<dbReference type="Pfam" id="PF13650">
    <property type="entry name" value="Asp_protease_2"/>
    <property type="match status" value="1"/>
</dbReference>
<organism evidence="1 2">
    <name type="scientific">Dolichospermum compactum NIES-806</name>
    <dbReference type="NCBI Taxonomy" id="1973481"/>
    <lineage>
        <taxon>Bacteria</taxon>
        <taxon>Bacillati</taxon>
        <taxon>Cyanobacteriota</taxon>
        <taxon>Cyanophyceae</taxon>
        <taxon>Nostocales</taxon>
        <taxon>Aphanizomenonaceae</taxon>
        <taxon>Dolichospermum</taxon>
        <taxon>Dolichospermum compactum</taxon>
    </lineage>
</organism>
<dbReference type="GO" id="GO:0004190">
    <property type="term" value="F:aspartic-type endopeptidase activity"/>
    <property type="evidence" value="ECO:0007669"/>
    <property type="project" value="InterPro"/>
</dbReference>
<reference evidence="1 2" key="1">
    <citation type="submission" date="2017-06" db="EMBL/GenBank/DDBJ databases">
        <title>Genome sequencing of cyanobaciteial culture collection at National Institute for Environmental Studies (NIES).</title>
        <authorList>
            <person name="Hirose Y."/>
            <person name="Shimura Y."/>
            <person name="Fujisawa T."/>
            <person name="Nakamura Y."/>
            <person name="Kawachi M."/>
        </authorList>
    </citation>
    <scope>NUCLEOTIDE SEQUENCE [LARGE SCALE GENOMIC DNA]</scope>
    <source>
        <strain evidence="1 2">NIES-806</strain>
    </source>
</reference>
<dbReference type="RefSeq" id="WP_096665142.1">
    <property type="nucleotide sequence ID" value="NZ_AP018316.1"/>
</dbReference>
<dbReference type="Gene3D" id="2.40.70.10">
    <property type="entry name" value="Acid Proteases"/>
    <property type="match status" value="1"/>
</dbReference>
<dbReference type="Proteomes" id="UP000218702">
    <property type="component" value="Chromosome"/>
</dbReference>
<dbReference type="CDD" id="cd00303">
    <property type="entry name" value="retropepsin_like"/>
    <property type="match status" value="1"/>
</dbReference>
<accession>A0A1Z4V0E6</accession>
<dbReference type="InterPro" id="IPR001969">
    <property type="entry name" value="Aspartic_peptidase_AS"/>
</dbReference>
<dbReference type="KEGG" id="dcm:NIES806_11780"/>
<dbReference type="PROSITE" id="PS00141">
    <property type="entry name" value="ASP_PROTEASE"/>
    <property type="match status" value="1"/>
</dbReference>
<dbReference type="InterPro" id="IPR021109">
    <property type="entry name" value="Peptidase_aspartic_dom_sf"/>
</dbReference>
<protein>
    <recommendedName>
        <fullName evidence="3">Peptidase A2 domain-containing protein</fullName>
    </recommendedName>
</protein>
<dbReference type="AlphaFoldDB" id="A0A1Z4V0E6"/>
<dbReference type="GO" id="GO:0006508">
    <property type="term" value="P:proteolysis"/>
    <property type="evidence" value="ECO:0007669"/>
    <property type="project" value="InterPro"/>
</dbReference>
<dbReference type="OrthoDB" id="530362at2"/>
<evidence type="ECO:0008006" key="3">
    <source>
        <dbReference type="Google" id="ProtNLM"/>
    </source>
</evidence>
<evidence type="ECO:0000313" key="1">
    <source>
        <dbReference type="EMBL" id="BAZ84978.1"/>
    </source>
</evidence>
<proteinExistence type="predicted"/>